<feature type="transmembrane region" description="Helical" evidence="1">
    <location>
        <begin position="6"/>
        <end position="24"/>
    </location>
</feature>
<dbReference type="Proteomes" id="UP000077315">
    <property type="component" value="Unassembled WGS sequence"/>
</dbReference>
<dbReference type="GeneID" id="28991943"/>
<dbReference type="EMBL" id="KV440977">
    <property type="protein sequence ID" value="OAD75417.1"/>
    <property type="molecule type" value="Genomic_DNA"/>
</dbReference>
<reference evidence="3" key="1">
    <citation type="submission" date="2015-06" db="EMBL/GenBank/DDBJ databases">
        <title>Expansion of signal transduction pathways in fungi by whole-genome duplication.</title>
        <authorList>
            <consortium name="DOE Joint Genome Institute"/>
            <person name="Corrochano L.M."/>
            <person name="Kuo A."/>
            <person name="Marcet-Houben M."/>
            <person name="Polaino S."/>
            <person name="Salamov A."/>
            <person name="Villalobos J.M."/>
            <person name="Alvarez M.I."/>
            <person name="Avalos J."/>
            <person name="Benito E.P."/>
            <person name="Benoit I."/>
            <person name="Burger G."/>
            <person name="Camino L.P."/>
            <person name="Canovas D."/>
            <person name="Cerda-Olmedo E."/>
            <person name="Cheng J.-F."/>
            <person name="Dominguez A."/>
            <person name="Elias M."/>
            <person name="Eslava A.P."/>
            <person name="Glaser F."/>
            <person name="Grimwood J."/>
            <person name="Gutierrez G."/>
            <person name="Heitman J."/>
            <person name="Henrissat B."/>
            <person name="Iturriaga E.A."/>
            <person name="Lang B.F."/>
            <person name="Lavin J.L."/>
            <person name="Lee S."/>
            <person name="Li W."/>
            <person name="Lindquist E."/>
            <person name="Lopez-Garcia S."/>
            <person name="Luque E.M."/>
            <person name="Marcos A.T."/>
            <person name="Martin J."/>
            <person name="McCluskey K."/>
            <person name="Medina H.R."/>
            <person name="Miralles-Duran A."/>
            <person name="Miyazaki A."/>
            <person name="Munoz-Torres E."/>
            <person name="Oguiza J.A."/>
            <person name="Ohm R."/>
            <person name="Olmedo M."/>
            <person name="Orejas M."/>
            <person name="Ortiz-Castellanos L."/>
            <person name="Pisabarro A.G."/>
            <person name="Rodriguez-Romero J."/>
            <person name="Ruiz-Herrera J."/>
            <person name="Ruiz-Vazquez R."/>
            <person name="Sanz C."/>
            <person name="Schackwitz W."/>
            <person name="Schmutz J."/>
            <person name="Shahriari M."/>
            <person name="Shelest E."/>
            <person name="Silva-Franco F."/>
            <person name="Soanes D."/>
            <person name="Syed K."/>
            <person name="Tagua V.G."/>
            <person name="Talbot N.J."/>
            <person name="Thon M."/>
            <person name="De vries R.P."/>
            <person name="Wiebenga A."/>
            <person name="Yadav J.S."/>
            <person name="Braun E.L."/>
            <person name="Baker S."/>
            <person name="Garre V."/>
            <person name="Horwitz B."/>
            <person name="Torres-Martinez S."/>
            <person name="Idnurm A."/>
            <person name="Herrera-Estrella A."/>
            <person name="Gabaldon T."/>
            <person name="Grigoriev I.V."/>
        </authorList>
    </citation>
    <scope>NUCLEOTIDE SEQUENCE [LARGE SCALE GENOMIC DNA]</scope>
    <source>
        <strain evidence="3">NRRL 1555(-)</strain>
    </source>
</reference>
<protein>
    <submittedName>
        <fullName evidence="2">Uncharacterized protein</fullName>
    </submittedName>
</protein>
<evidence type="ECO:0000256" key="1">
    <source>
        <dbReference type="SAM" id="Phobius"/>
    </source>
</evidence>
<keyword evidence="1" id="KW-0812">Transmembrane</keyword>
<sequence length="82" mass="8977">MDIGYWALALALALDIGHWALALFNRIKSGLLVVLVAVTAHAIWRAHRYLIFKESPFLASVVAARASSVVALNLGMRMSLED</sequence>
<gene>
    <name evidence="2" type="ORF">PHYBLDRAFT_143662</name>
</gene>
<organism evidence="2 3">
    <name type="scientific">Phycomyces blakesleeanus (strain ATCC 8743b / DSM 1359 / FGSC 10004 / NBRC 33097 / NRRL 1555)</name>
    <dbReference type="NCBI Taxonomy" id="763407"/>
    <lineage>
        <taxon>Eukaryota</taxon>
        <taxon>Fungi</taxon>
        <taxon>Fungi incertae sedis</taxon>
        <taxon>Mucoromycota</taxon>
        <taxon>Mucoromycotina</taxon>
        <taxon>Mucoromycetes</taxon>
        <taxon>Mucorales</taxon>
        <taxon>Phycomycetaceae</taxon>
        <taxon>Phycomyces</taxon>
    </lineage>
</organism>
<evidence type="ECO:0000313" key="2">
    <source>
        <dbReference type="EMBL" id="OAD75417.1"/>
    </source>
</evidence>
<keyword evidence="3" id="KW-1185">Reference proteome</keyword>
<keyword evidence="1" id="KW-0472">Membrane</keyword>
<feature type="transmembrane region" description="Helical" evidence="1">
    <location>
        <begin position="31"/>
        <end position="51"/>
    </location>
</feature>
<dbReference type="VEuPathDB" id="FungiDB:PHYBLDRAFT_143662"/>
<keyword evidence="1" id="KW-1133">Transmembrane helix</keyword>
<proteinExistence type="predicted"/>
<name>A0A162PRW7_PHYB8</name>
<accession>A0A162PRW7</accession>
<dbReference type="RefSeq" id="XP_018293457.1">
    <property type="nucleotide sequence ID" value="XM_018431037.1"/>
</dbReference>
<dbReference type="InParanoid" id="A0A162PRW7"/>
<evidence type="ECO:0000313" key="3">
    <source>
        <dbReference type="Proteomes" id="UP000077315"/>
    </source>
</evidence>
<dbReference type="AlphaFoldDB" id="A0A162PRW7"/>